<dbReference type="InterPro" id="IPR003593">
    <property type="entry name" value="AAA+_ATPase"/>
</dbReference>
<keyword evidence="3 6" id="KW-0067">ATP-binding</keyword>
<organism evidence="6 7">
    <name type="scientific">Pelomonas nitida</name>
    <dbReference type="NCBI Taxonomy" id="3299027"/>
    <lineage>
        <taxon>Bacteria</taxon>
        <taxon>Pseudomonadati</taxon>
        <taxon>Pseudomonadota</taxon>
        <taxon>Betaproteobacteria</taxon>
        <taxon>Burkholderiales</taxon>
        <taxon>Sphaerotilaceae</taxon>
        <taxon>Roseateles</taxon>
    </lineage>
</organism>
<evidence type="ECO:0000313" key="6">
    <source>
        <dbReference type="EMBL" id="MFG6455818.1"/>
    </source>
</evidence>
<dbReference type="RefSeq" id="WP_394486482.1">
    <property type="nucleotide sequence ID" value="NZ_JBIGIA010000002.1"/>
</dbReference>
<comment type="caution">
    <text evidence="6">The sequence shown here is derived from an EMBL/GenBank/DDBJ whole genome shotgun (WGS) entry which is preliminary data.</text>
</comment>
<dbReference type="Proteomes" id="UP001606305">
    <property type="component" value="Unassembled WGS sequence"/>
</dbReference>
<dbReference type="InterPro" id="IPR027417">
    <property type="entry name" value="P-loop_NTPase"/>
</dbReference>
<evidence type="ECO:0000256" key="4">
    <source>
        <dbReference type="SAM" id="MobiDB-lite"/>
    </source>
</evidence>
<dbReference type="InterPro" id="IPR015854">
    <property type="entry name" value="ABC_transpr_LolD-like"/>
</dbReference>
<dbReference type="InterPro" id="IPR017871">
    <property type="entry name" value="ABC_transporter-like_CS"/>
</dbReference>
<dbReference type="PANTHER" id="PTHR24220:SF659">
    <property type="entry name" value="TRANSPORTER, PUTATIVE-RELATED"/>
    <property type="match status" value="1"/>
</dbReference>
<evidence type="ECO:0000259" key="5">
    <source>
        <dbReference type="PROSITE" id="PS50893"/>
    </source>
</evidence>
<name>A0ABW7G1N0_9BURK</name>
<dbReference type="EMBL" id="JBIGIA010000002">
    <property type="protein sequence ID" value="MFG6455818.1"/>
    <property type="molecule type" value="Genomic_DNA"/>
</dbReference>
<dbReference type="InterPro" id="IPR003439">
    <property type="entry name" value="ABC_transporter-like_ATP-bd"/>
</dbReference>
<keyword evidence="1" id="KW-0472">Membrane</keyword>
<keyword evidence="7" id="KW-1185">Reference proteome</keyword>
<dbReference type="Pfam" id="PF00005">
    <property type="entry name" value="ABC_tran"/>
    <property type="match status" value="1"/>
</dbReference>
<gene>
    <name evidence="6" type="ORF">ACG00X_03145</name>
</gene>
<evidence type="ECO:0000256" key="1">
    <source>
        <dbReference type="ARBA" id="ARBA00022475"/>
    </source>
</evidence>
<feature type="region of interest" description="Disordered" evidence="4">
    <location>
        <begin position="221"/>
        <end position="240"/>
    </location>
</feature>
<dbReference type="PROSITE" id="PS50893">
    <property type="entry name" value="ABC_TRANSPORTER_2"/>
    <property type="match status" value="1"/>
</dbReference>
<accession>A0ABW7G1N0</accession>
<evidence type="ECO:0000313" key="7">
    <source>
        <dbReference type="Proteomes" id="UP001606305"/>
    </source>
</evidence>
<dbReference type="PANTHER" id="PTHR24220">
    <property type="entry name" value="IMPORT ATP-BINDING PROTEIN"/>
    <property type="match status" value="1"/>
</dbReference>
<reference evidence="6 7" key="1">
    <citation type="submission" date="2024-09" db="EMBL/GenBank/DDBJ databases">
        <title>Novel species of the genus Pelomonas and Roseateles isolated from streams.</title>
        <authorList>
            <person name="Lu H."/>
        </authorList>
    </citation>
    <scope>NUCLEOTIDE SEQUENCE [LARGE SCALE GENOMIC DNA]</scope>
    <source>
        <strain evidence="6 7">BYS96W</strain>
    </source>
</reference>
<proteinExistence type="predicted"/>
<dbReference type="SMART" id="SM00382">
    <property type="entry name" value="AAA"/>
    <property type="match status" value="1"/>
</dbReference>
<keyword evidence="2" id="KW-0547">Nucleotide-binding</keyword>
<feature type="domain" description="ABC transporter" evidence="5">
    <location>
        <begin position="2"/>
        <end position="239"/>
    </location>
</feature>
<dbReference type="PROSITE" id="PS00211">
    <property type="entry name" value="ABC_TRANSPORTER_1"/>
    <property type="match status" value="1"/>
</dbReference>
<evidence type="ECO:0000256" key="3">
    <source>
        <dbReference type="ARBA" id="ARBA00022840"/>
    </source>
</evidence>
<dbReference type="GO" id="GO:0005524">
    <property type="term" value="F:ATP binding"/>
    <property type="evidence" value="ECO:0007669"/>
    <property type="project" value="UniProtKB-KW"/>
</dbReference>
<keyword evidence="1" id="KW-1003">Cell membrane</keyword>
<dbReference type="SUPFAM" id="SSF52540">
    <property type="entry name" value="P-loop containing nucleoside triphosphate hydrolases"/>
    <property type="match status" value="1"/>
</dbReference>
<protein>
    <submittedName>
        <fullName evidence="6">ABC transporter ATP-binding protein</fullName>
    </submittedName>
</protein>
<dbReference type="Gene3D" id="3.40.50.300">
    <property type="entry name" value="P-loop containing nucleotide triphosphate hydrolases"/>
    <property type="match status" value="1"/>
</dbReference>
<evidence type="ECO:0000256" key="2">
    <source>
        <dbReference type="ARBA" id="ARBA00022741"/>
    </source>
</evidence>
<sequence length="240" mass="25504">MLGWSGLVHHYAGATDTLRYVDFSLGRGRHLLLRGASGAGKSTLLALLSGLLRVQQGELEVAGTSLAGMSARALDAWRGETLGVVPQRLHLSDALTVAENLALPALAAGQRADTARAAELLEGLQLAELAERRPHQLSVGQAQRVAVARALMRRPRLLLADEPSANLDDDHALHMLALLLDAAEREACTLVIASHDGRVIEALSAREDVAEVVLRGMQPSGQMEVPTGSSTSYWADEGFA</sequence>